<dbReference type="InterPro" id="IPR001680">
    <property type="entry name" value="WD40_rpt"/>
</dbReference>
<feature type="region of interest" description="Disordered" evidence="4">
    <location>
        <begin position="1"/>
        <end position="23"/>
    </location>
</feature>
<keyword evidence="7" id="KW-1185">Reference proteome</keyword>
<proteinExistence type="predicted"/>
<feature type="compositionally biased region" description="Basic and acidic residues" evidence="4">
    <location>
        <begin position="1"/>
        <end position="18"/>
    </location>
</feature>
<dbReference type="PROSITE" id="PS50294">
    <property type="entry name" value="WD_REPEATS_REGION"/>
    <property type="match status" value="1"/>
</dbReference>
<dbReference type="SUPFAM" id="SSF50978">
    <property type="entry name" value="WD40 repeat-like"/>
    <property type="match status" value="1"/>
</dbReference>
<feature type="compositionally biased region" description="Polar residues" evidence="4">
    <location>
        <begin position="1120"/>
        <end position="1131"/>
    </location>
</feature>
<dbReference type="InterPro" id="IPR015943">
    <property type="entry name" value="WD40/YVTN_repeat-like_dom_sf"/>
</dbReference>
<evidence type="ECO:0000256" key="4">
    <source>
        <dbReference type="SAM" id="MobiDB-lite"/>
    </source>
</evidence>
<dbReference type="Pfam" id="PF17120">
    <property type="entry name" value="zf-RING_16"/>
    <property type="match status" value="1"/>
</dbReference>
<sequence length="1526" mass="166557">MLHSALDRVDDTPPEKGKPIKSAYDSSTFDSDITYHVDGRVGSASISPCGRDVALASPDGLAIIDLDSPLSPPRRLRSHGLPWLVVDVQWSPFSARDYWVVSTANHRALVWNLNLRDDSPSGAIEHSLQGHNRAITDVNFSAHHPDILSTCSVDGYVHCWDLRRPRQPVVTFCDWFSGATQVKHNRQDPNILASSHDRWLHIWDERKPSKPLRSINGHHSKIYGIDWNRIRPTAVVTCSLDKSIKYWDYAREEDIPERVIRTDFPVWRARHTPFGNGLLAIPQTDPGDLYLYHNSLKSGSPLDGHVEPAAVFPGHGNHKVKEFLWRSRGGITEDYRDERDFQLVSWGADNELRLQYLDASVSKSIDYVKGGPAQEGLNLTRQGAVYKTFRTVGDGNHERRDATMSDPRPSISGSKHYQSALTLGMREMPARSRLGAPWKGTSMTAKSANAKDPKGSLAQIGWMKGVTMTKRKPSGGDSKDVQRRNSSKDPAMFGHGYMSDDWAEPETVQEEVLQITRQLPKVKWESVEMDTLTLEASLNGPWGVENASIFFKVKVDIPTTYPKSKAPIFSIEKTALMPSATHKRVESEIHKLAQRFLERKQNCLNVAFTYLLGEVDLEASTSFFKNVKDFDDDLDGLADESSSEDEDNDEAGGGSTSMSQELTSSVVADNSLAPTNRMPIPPPPRLCGARFSHDGRLVCFFPTKEEKANALFTSPEGMKERAKGEPFFPSFGRIIPESPLRQRYARDDTSATDDKSDSEEESVSSTSSSDSESTSMLHKSSFWYQPGRSLGKAWSGSRSVRSSGGGTGVGTGTGTGASKKRPSKPRNVISIHDIRDDLPSKKEFAEEYLIFGDGAEVCSHNAGVAEKYGRPELVDIWNYAALLLRKGIPLEFVSPDRGDKSVLVIARDVMARLHGADDFDDVSETGSNSSYGFETGDSGLAGRAKWGTHPLATEFVRDLFAHFEQLADIQMLAMLSCIFGESTAEDSVAYIDSHITQPETPLPLKAPSFSLDYFPAQVTSLLVSQHHGRSYPNSAITTPRTVHTPVRYSGSQLSDDGLWTGDPESNSYSCGETPPMRTGREYLPEVDPSQSLSSSPNARPYRRMNSGLASSLAANFPRTFGTQSVSSSPPNLSKKRPSPGETMLGNLAPTAIGAWGSTTVLGDSAGTARTSLSDDEFREEFLPLVPISVSVDIEDQTIFDDDGWLVLPLLDTNYGSRYAGYRYAYAEMLQMWKQPLARLEVMKFNVLKGGHAGAAGGSSDPDFHHMDASSHASHTASAIEIPTSHVTPSSPILLGKKEHLQALLASGRGLDVTGICRTHETQLDHVEYASSTEPRVGGAVGTCDRCRRTQKQLRCVYCLEPVDALYPPCLSCGCASHEACLAEWHAAGEVTCPAGDECNCVEEASNGQVETWAAMVGALERLKKRRGSMLGSIGAMLPGVSSESTPTTAIDNGSEGEEGKGVWENVGSAAGIPSRPHGTTASPVKLSYVGYRLKQAGEWGRATGRGSGSGSPSGSKQGRGKGRRGG</sequence>
<dbReference type="GO" id="GO:0034198">
    <property type="term" value="P:cellular response to amino acid starvation"/>
    <property type="evidence" value="ECO:0007669"/>
    <property type="project" value="TreeGrafter"/>
</dbReference>
<dbReference type="Proteomes" id="UP001187682">
    <property type="component" value="Unassembled WGS sequence"/>
</dbReference>
<evidence type="ECO:0000313" key="6">
    <source>
        <dbReference type="EMBL" id="SPN99789.1"/>
    </source>
</evidence>
<feature type="compositionally biased region" description="Acidic residues" evidence="4">
    <location>
        <begin position="635"/>
        <end position="650"/>
    </location>
</feature>
<feature type="region of interest" description="Disordered" evidence="4">
    <location>
        <begin position="715"/>
        <end position="776"/>
    </location>
</feature>
<dbReference type="InterPro" id="IPR036322">
    <property type="entry name" value="WD40_repeat_dom_sf"/>
</dbReference>
<name>A0AAE8SSS9_9PEZI</name>
<feature type="region of interest" description="Disordered" evidence="4">
    <location>
        <begin position="1498"/>
        <end position="1526"/>
    </location>
</feature>
<dbReference type="EMBL" id="ONZQ02000003">
    <property type="protein sequence ID" value="SPN99789.1"/>
    <property type="molecule type" value="Genomic_DNA"/>
</dbReference>
<organism evidence="6 7">
    <name type="scientific">Cephalotrichum gorgonifer</name>
    <dbReference type="NCBI Taxonomy" id="2041049"/>
    <lineage>
        <taxon>Eukaryota</taxon>
        <taxon>Fungi</taxon>
        <taxon>Dikarya</taxon>
        <taxon>Ascomycota</taxon>
        <taxon>Pezizomycotina</taxon>
        <taxon>Sordariomycetes</taxon>
        <taxon>Hypocreomycetidae</taxon>
        <taxon>Microascales</taxon>
        <taxon>Microascaceae</taxon>
        <taxon>Cephalotrichum</taxon>
    </lineage>
</organism>
<feature type="compositionally biased region" description="Basic and acidic residues" evidence="4">
    <location>
        <begin position="477"/>
        <end position="487"/>
    </location>
</feature>
<dbReference type="InterPro" id="IPR049566">
    <property type="entry name" value="WDR59_RTC1-like_RING_Znf"/>
</dbReference>
<evidence type="ECO:0000259" key="5">
    <source>
        <dbReference type="Pfam" id="PF17120"/>
    </source>
</evidence>
<feature type="repeat" description="WD" evidence="3">
    <location>
        <begin position="128"/>
        <end position="170"/>
    </location>
</feature>
<evidence type="ECO:0000313" key="7">
    <source>
        <dbReference type="Proteomes" id="UP001187682"/>
    </source>
</evidence>
<keyword evidence="1 3" id="KW-0853">WD repeat</keyword>
<feature type="compositionally biased region" description="Gly residues" evidence="4">
    <location>
        <begin position="803"/>
        <end position="815"/>
    </location>
</feature>
<dbReference type="Pfam" id="PF00400">
    <property type="entry name" value="WD40"/>
    <property type="match status" value="2"/>
</dbReference>
<feature type="compositionally biased region" description="Low complexity" evidence="4">
    <location>
        <begin position="763"/>
        <end position="775"/>
    </location>
</feature>
<evidence type="ECO:0000256" key="2">
    <source>
        <dbReference type="ARBA" id="ARBA00022737"/>
    </source>
</evidence>
<feature type="region of interest" description="Disordered" evidence="4">
    <location>
        <begin position="1051"/>
        <end position="1101"/>
    </location>
</feature>
<feature type="compositionally biased region" description="Polar residues" evidence="4">
    <location>
        <begin position="1441"/>
        <end position="1451"/>
    </location>
</feature>
<dbReference type="PANTHER" id="PTHR46170">
    <property type="entry name" value="GATOR COMPLEX PROTEIN WDR59"/>
    <property type="match status" value="1"/>
</dbReference>
<dbReference type="GO" id="GO:0005774">
    <property type="term" value="C:vacuolar membrane"/>
    <property type="evidence" value="ECO:0007669"/>
    <property type="project" value="TreeGrafter"/>
</dbReference>
<feature type="region of interest" description="Disordered" evidence="4">
    <location>
        <begin position="435"/>
        <end position="454"/>
    </location>
</feature>
<dbReference type="PANTHER" id="PTHR46170:SF1">
    <property type="entry name" value="GATOR COMPLEX PROTEIN WDR59"/>
    <property type="match status" value="1"/>
</dbReference>
<evidence type="ECO:0000256" key="1">
    <source>
        <dbReference type="ARBA" id="ARBA00022574"/>
    </source>
</evidence>
<feature type="compositionally biased region" description="Polar residues" evidence="4">
    <location>
        <begin position="1088"/>
        <end position="1097"/>
    </location>
</feature>
<dbReference type="SMART" id="SM00320">
    <property type="entry name" value="WD40"/>
    <property type="match status" value="5"/>
</dbReference>
<dbReference type="InterPro" id="IPR049567">
    <property type="entry name" value="WDR59-like"/>
</dbReference>
<feature type="repeat" description="WD" evidence="3">
    <location>
        <begin position="215"/>
        <end position="257"/>
    </location>
</feature>
<evidence type="ECO:0000256" key="3">
    <source>
        <dbReference type="PROSITE-ProRule" id="PRU00221"/>
    </source>
</evidence>
<protein>
    <submittedName>
        <fullName evidence="6">Related to Sec27p, YMR131c and human retinoblastoma-binding protein</fullName>
    </submittedName>
</protein>
<dbReference type="GO" id="GO:1904263">
    <property type="term" value="P:positive regulation of TORC1 signaling"/>
    <property type="evidence" value="ECO:0007669"/>
    <property type="project" value="TreeGrafter"/>
</dbReference>
<accession>A0AAE8SSS9</accession>
<feature type="region of interest" description="Disordered" evidence="4">
    <location>
        <begin position="794"/>
        <end position="828"/>
    </location>
</feature>
<reference evidence="6" key="1">
    <citation type="submission" date="2018-03" db="EMBL/GenBank/DDBJ databases">
        <authorList>
            <person name="Guldener U."/>
        </authorList>
    </citation>
    <scope>NUCLEOTIDE SEQUENCE</scope>
</reference>
<comment type="caution">
    <text evidence="6">The sequence shown here is derived from an EMBL/GenBank/DDBJ whole genome shotgun (WGS) entry which is preliminary data.</text>
</comment>
<feature type="domain" description="WDR59/RTC1-like RING zinc finger" evidence="5">
    <location>
        <begin position="1351"/>
        <end position="1403"/>
    </location>
</feature>
<gene>
    <name evidence="6" type="ORF">DNG_02641</name>
</gene>
<dbReference type="Gene3D" id="2.130.10.10">
    <property type="entry name" value="YVTN repeat-like/Quinoprotein amine dehydrogenase"/>
    <property type="match status" value="1"/>
</dbReference>
<feature type="compositionally biased region" description="Basic and acidic residues" evidence="4">
    <location>
        <begin position="744"/>
        <end position="755"/>
    </location>
</feature>
<feature type="region of interest" description="Disordered" evidence="4">
    <location>
        <begin position="1120"/>
        <end position="1142"/>
    </location>
</feature>
<feature type="region of interest" description="Disordered" evidence="4">
    <location>
        <begin position="395"/>
        <end position="414"/>
    </location>
</feature>
<feature type="region of interest" description="Disordered" evidence="4">
    <location>
        <begin position="468"/>
        <end position="491"/>
    </location>
</feature>
<keyword evidence="2" id="KW-0677">Repeat</keyword>
<dbReference type="PROSITE" id="PS50082">
    <property type="entry name" value="WD_REPEATS_2"/>
    <property type="match status" value="2"/>
</dbReference>
<dbReference type="GO" id="GO:0035859">
    <property type="term" value="C:Seh1-associated complex"/>
    <property type="evidence" value="ECO:0007669"/>
    <property type="project" value="TreeGrafter"/>
</dbReference>
<feature type="region of interest" description="Disordered" evidence="4">
    <location>
        <begin position="1437"/>
        <end position="1461"/>
    </location>
</feature>
<feature type="region of interest" description="Disordered" evidence="4">
    <location>
        <begin position="635"/>
        <end position="661"/>
    </location>
</feature>
<dbReference type="GO" id="GO:0035591">
    <property type="term" value="F:signaling adaptor activity"/>
    <property type="evidence" value="ECO:0007669"/>
    <property type="project" value="TreeGrafter"/>
</dbReference>